<comment type="caution">
    <text evidence="2">The sequence shown here is derived from an EMBL/GenBank/DDBJ whole genome shotgun (WGS) entry which is preliminary data.</text>
</comment>
<sequence>MKSLVRTLGILLLLPAVALAHGPTPQKAREQIHIDAAPGAVWEVLGDLSSLADWQPRLKAVQVEGSGKQAKRVLVFNDGGTITEGMDEYDPERHYMGYRLSKEDPEVFPVSFYTATLEVKPDGNGSKVEWIARFYRGDTGNFPEEGQTDEAAQKAMHGFFQDGLKGLKAEVEGG</sequence>
<protein>
    <submittedName>
        <fullName evidence="2">SRPBCC family protein</fullName>
    </submittedName>
</protein>
<gene>
    <name evidence="2" type="ORF">ACERLL_15400</name>
</gene>
<dbReference type="InterPro" id="IPR023393">
    <property type="entry name" value="START-like_dom_sf"/>
</dbReference>
<feature type="chain" id="PRO_5045965312" evidence="1">
    <location>
        <begin position="21"/>
        <end position="174"/>
    </location>
</feature>
<name>A0ABV4U0B2_9GAMM</name>
<proteinExistence type="predicted"/>
<dbReference type="EMBL" id="JBGUAW010000011">
    <property type="protein sequence ID" value="MFA9462203.1"/>
    <property type="molecule type" value="Genomic_DNA"/>
</dbReference>
<evidence type="ECO:0000313" key="2">
    <source>
        <dbReference type="EMBL" id="MFA9462203.1"/>
    </source>
</evidence>
<evidence type="ECO:0000256" key="1">
    <source>
        <dbReference type="SAM" id="SignalP"/>
    </source>
</evidence>
<accession>A0ABV4U0B2</accession>
<dbReference type="PANTHER" id="PTHR39332:SF7">
    <property type="entry name" value="SRPBCC FAMILY PROTEIN"/>
    <property type="match status" value="1"/>
</dbReference>
<dbReference type="Pfam" id="PF10604">
    <property type="entry name" value="Polyketide_cyc2"/>
    <property type="match status" value="1"/>
</dbReference>
<dbReference type="InterPro" id="IPR019587">
    <property type="entry name" value="Polyketide_cyclase/dehydratase"/>
</dbReference>
<keyword evidence="3" id="KW-1185">Reference proteome</keyword>
<dbReference type="Gene3D" id="3.30.530.20">
    <property type="match status" value="1"/>
</dbReference>
<dbReference type="RefSeq" id="WP_373656989.1">
    <property type="nucleotide sequence ID" value="NZ_JBGUAW010000011.1"/>
</dbReference>
<keyword evidence="1" id="KW-0732">Signal</keyword>
<dbReference type="Proteomes" id="UP001575181">
    <property type="component" value="Unassembled WGS sequence"/>
</dbReference>
<dbReference type="PANTHER" id="PTHR39332">
    <property type="entry name" value="BLL4707 PROTEIN"/>
    <property type="match status" value="1"/>
</dbReference>
<reference evidence="2 3" key="1">
    <citation type="submission" date="2024-08" db="EMBL/GenBank/DDBJ databases">
        <title>Whole-genome sequencing of halo(alkali)philic microorganisms from hypersaline lakes.</title>
        <authorList>
            <person name="Sorokin D.Y."/>
            <person name="Merkel A.Y."/>
            <person name="Messina E."/>
            <person name="Yakimov M."/>
        </authorList>
    </citation>
    <scope>NUCLEOTIDE SEQUENCE [LARGE SCALE GENOMIC DNA]</scope>
    <source>
        <strain evidence="2 3">Cl-TMA</strain>
    </source>
</reference>
<organism evidence="2 3">
    <name type="scientific">Thiohalorhabdus methylotrophus</name>
    <dbReference type="NCBI Taxonomy" id="3242694"/>
    <lineage>
        <taxon>Bacteria</taxon>
        <taxon>Pseudomonadati</taxon>
        <taxon>Pseudomonadota</taxon>
        <taxon>Gammaproteobacteria</taxon>
        <taxon>Thiohalorhabdales</taxon>
        <taxon>Thiohalorhabdaceae</taxon>
        <taxon>Thiohalorhabdus</taxon>
    </lineage>
</organism>
<feature type="signal peptide" evidence="1">
    <location>
        <begin position="1"/>
        <end position="20"/>
    </location>
</feature>
<dbReference type="CDD" id="cd07821">
    <property type="entry name" value="PYR_PYL_RCAR_like"/>
    <property type="match status" value="1"/>
</dbReference>
<evidence type="ECO:0000313" key="3">
    <source>
        <dbReference type="Proteomes" id="UP001575181"/>
    </source>
</evidence>
<dbReference type="SUPFAM" id="SSF55961">
    <property type="entry name" value="Bet v1-like"/>
    <property type="match status" value="1"/>
</dbReference>